<accession>A0A931DZT7</accession>
<feature type="transmembrane region" description="Helical" evidence="1">
    <location>
        <begin position="14"/>
        <end position="33"/>
    </location>
</feature>
<dbReference type="RefSeq" id="WP_196990004.1">
    <property type="nucleotide sequence ID" value="NZ_JADWYR010000001.1"/>
</dbReference>
<evidence type="ECO:0000313" key="3">
    <source>
        <dbReference type="Proteomes" id="UP000628448"/>
    </source>
</evidence>
<sequence>MTTGKSRHSILKRITIGVTVFLLLLVTAAYILLKYRIKNVVEYAVQSASKGAYKLTMQDVSFSFSDAVIEIKDATLSNVIKKDTGTAYGATIPSLFIRLKGWMPLVSDKKIALDSLYLDNAVLQVFEGRNQRARDTSKSFSFSSLAGDLDKALLKLEVNKLAVQNARIIYRFKDATKNDFVIDKINFAIRNFTKSTDQKKRFLSSDDIDLSLGKQSFKLPNTTNEFRFSNLHFSGRQQYFEIDSFGLKTYDDANNSPVNFEAERLLFSATDLTALYMKDRLLVDTLVCKHPVLHLRTTEKQHTKDSVRPLSVLNKLFDNIHFNYIAVTEGQLSLEEHHPDKQLIYTTEKTNLQLFDLDLAATNKNFLSLGNIALELDTIQFYTPDSLYVLNVDGFSILNNDLICTNASFVPGKMTTASGGMQLSLPRFILKNIDVAGLLQKKLKADYALFNAPDIYVQGSGKKQLPDSVKKPKGIDGVYKSLHGFNNLIDVDSMFVTNGNLHFAVNTQSGVSVDATNFNAAIKLKELFESDSLIDIKRSLSNISFGKLLFSSTSVKAMFDQISIQGALQENHVKKAGIKLSSGLKLQLDGVIWKKLDWDKLYNNGAIDAGSISFNSIKAQYNQLQQKAAGKKILPVNINGLSIGNLDATIRLLNGSNITTKGKAIRLDTVTTGGKGLAWHNIVAALYETGYSKDETHVTAKEIRLDKKNGSVLKDINVHTAQAVVSVPEIKLHTDMSGSNLSHLNLQYLVINNPAVEYTAGATSKSKHRRTGVPVNISTGVLQVNNASFTYKSSPQDSVIIHAFVNINIDSLVTDKESARPIQYHTLKASATNTVVSTKKLRLQIPALNAALSNTIIEKQHDSKLRMNTAIALEWNNSSVDLKRSAGSVLAFANISGNLAYDNLQPGKKLKRDDLAALLQSLELSGGSMEYNTNTTRLSINNVAWNGKQSSFKIEGLGMTPLTTRDTFFNQLQWQKDYMSLTCDTITLAKIDVKKYLKDSAVNIDQIAFTHPVLVTSRDKNIPFQHGIEKLMPTKLIQKIKTPLQVNKLVINDAAITANEISATTKKEGSITLAEINAEINHITNRPVNNDSLHILANANLLNHYIRHLQYKESYADSLSGFRMTMKMSPMDLTVLNKITYPLAAVSIHKGKSDTLYERIAGNKYAAYGKIKFYYKDLNVQMMNKKDSSHKTFLLSLENFVANKFVVKTKNRKDAKIFFIRDPEKFVFNYWIKSTFSGVMSSAGIKRSKKYEKKYKSIQAKYTLPAIDIKE</sequence>
<organism evidence="2 3">
    <name type="scientific">Panacibacter microcysteis</name>
    <dbReference type="NCBI Taxonomy" id="2793269"/>
    <lineage>
        <taxon>Bacteria</taxon>
        <taxon>Pseudomonadati</taxon>
        <taxon>Bacteroidota</taxon>
        <taxon>Chitinophagia</taxon>
        <taxon>Chitinophagales</taxon>
        <taxon>Chitinophagaceae</taxon>
        <taxon>Panacibacter</taxon>
    </lineage>
</organism>
<comment type="caution">
    <text evidence="2">The sequence shown here is derived from an EMBL/GenBank/DDBJ whole genome shotgun (WGS) entry which is preliminary data.</text>
</comment>
<dbReference type="EMBL" id="JADWYR010000001">
    <property type="protein sequence ID" value="MBG9375982.1"/>
    <property type="molecule type" value="Genomic_DNA"/>
</dbReference>
<reference evidence="2" key="1">
    <citation type="submission" date="2020-11" db="EMBL/GenBank/DDBJ databases">
        <title>Bacterial whole genome sequence for Panacibacter sp. DH6.</title>
        <authorList>
            <person name="Le V."/>
            <person name="Ko S."/>
            <person name="Ahn C.-Y."/>
            <person name="Oh H.-M."/>
        </authorList>
    </citation>
    <scope>NUCLEOTIDE SEQUENCE</scope>
    <source>
        <strain evidence="2">DH6</strain>
    </source>
</reference>
<dbReference type="Proteomes" id="UP000628448">
    <property type="component" value="Unassembled WGS sequence"/>
</dbReference>
<dbReference type="AlphaFoldDB" id="A0A931DZT7"/>
<evidence type="ECO:0000256" key="1">
    <source>
        <dbReference type="SAM" id="Phobius"/>
    </source>
</evidence>
<proteinExistence type="predicted"/>
<gene>
    <name evidence="2" type="ORF">I5907_07035</name>
</gene>
<keyword evidence="1" id="KW-0472">Membrane</keyword>
<keyword evidence="1" id="KW-1133">Transmembrane helix</keyword>
<keyword evidence="1" id="KW-0812">Transmembrane</keyword>
<keyword evidence="3" id="KW-1185">Reference proteome</keyword>
<protein>
    <submittedName>
        <fullName evidence="2">Uncharacterized protein</fullName>
    </submittedName>
</protein>
<name>A0A931DZT7_9BACT</name>
<evidence type="ECO:0000313" key="2">
    <source>
        <dbReference type="EMBL" id="MBG9375982.1"/>
    </source>
</evidence>